<proteinExistence type="predicted"/>
<dbReference type="EMBL" id="CABVQC010000004">
    <property type="protein sequence ID" value="VWB25193.1"/>
    <property type="molecule type" value="Genomic_DNA"/>
</dbReference>
<organism evidence="2 3">
    <name type="scientific">Burkholderia aenigmatica</name>
    <dbReference type="NCBI Taxonomy" id="2015348"/>
    <lineage>
        <taxon>Bacteria</taxon>
        <taxon>Pseudomonadati</taxon>
        <taxon>Pseudomonadota</taxon>
        <taxon>Betaproteobacteria</taxon>
        <taxon>Burkholderiales</taxon>
        <taxon>Burkholderiaceae</taxon>
        <taxon>Burkholderia</taxon>
        <taxon>Burkholderia cepacia complex</taxon>
    </lineage>
</organism>
<feature type="compositionally biased region" description="Basic and acidic residues" evidence="1">
    <location>
        <begin position="99"/>
        <end position="109"/>
    </location>
</feature>
<reference evidence="2 3" key="1">
    <citation type="submission" date="2019-09" db="EMBL/GenBank/DDBJ databases">
        <authorList>
            <person name="Depoorter E."/>
        </authorList>
    </citation>
    <scope>NUCLEOTIDE SEQUENCE [LARGE SCALE GENOMIC DNA]</scope>
    <source>
        <strain evidence="2">LMG 13014</strain>
    </source>
</reference>
<evidence type="ECO:0000256" key="1">
    <source>
        <dbReference type="SAM" id="MobiDB-lite"/>
    </source>
</evidence>
<gene>
    <name evidence="2" type="ORF">BLA13014_00907</name>
</gene>
<protein>
    <submittedName>
        <fullName evidence="2">Uncharacterized protein</fullName>
    </submittedName>
</protein>
<dbReference type="Proteomes" id="UP000494261">
    <property type="component" value="Unassembled WGS sequence"/>
</dbReference>
<accession>A0A6P2I3N8</accession>
<feature type="region of interest" description="Disordered" evidence="1">
    <location>
        <begin position="71"/>
        <end position="109"/>
    </location>
</feature>
<name>A0A6P2I3N8_9BURK</name>
<sequence>MRRRDETMSLSCREAPRCSYIYFVFEVNSIVSTADLHESSATHVARAPVLWKSPNIHHANVTVRSRLLQGRGQARTVPHGVPDRNADVDGGQSSAVDTRLPDSHARDRSCAEGPDLVAAVFAMLGSHIRHQRDHGHHDSTAPSCEDAHRATAAAYRFSPLPSCSSGSRACDARYRAGSAKNCSISAARHPTIRPPSAMARGNVPSCMRL</sequence>
<dbReference type="AlphaFoldDB" id="A0A6P2I3N8"/>
<evidence type="ECO:0000313" key="3">
    <source>
        <dbReference type="Proteomes" id="UP000494261"/>
    </source>
</evidence>
<evidence type="ECO:0000313" key="2">
    <source>
        <dbReference type="EMBL" id="VWB25193.1"/>
    </source>
</evidence>